<evidence type="ECO:0000313" key="1">
    <source>
        <dbReference type="EMBL" id="CAG8532242.1"/>
    </source>
</evidence>
<sequence length="252" mass="29387">MESLVPYPEMLKRVWCLDQFGFKLDKASRFKQIRASWNSWANETNREELQSFEEGERMNYSSHIVDAADRITNGLRPYVAIQWDLENANSRFLDECVERLVKRVQKSVDRTRIENIYMATDYPLFDIPLESGEKSHSVTWNYVTPAHHSAIELLKSQIPLDNWASLEALDNLGMKLKGEYGNIKEIREEIVKTGINRIVERIVCVHADWFVGMPRFPCNSPLDNKMSKLIVDERTRLLEKGYNGVKNNVTRF</sequence>
<proteinExistence type="predicted"/>
<protein>
    <submittedName>
        <fullName evidence="1">12094_t:CDS:1</fullName>
    </submittedName>
</protein>
<keyword evidence="2" id="KW-1185">Reference proteome</keyword>
<name>A0ACA9LKP3_9GLOM</name>
<accession>A0ACA9LKP3</accession>
<dbReference type="EMBL" id="CAJVPT010006560">
    <property type="protein sequence ID" value="CAG8532242.1"/>
    <property type="molecule type" value="Genomic_DNA"/>
</dbReference>
<evidence type="ECO:0000313" key="2">
    <source>
        <dbReference type="Proteomes" id="UP000789525"/>
    </source>
</evidence>
<organism evidence="1 2">
    <name type="scientific">Acaulospora colombiana</name>
    <dbReference type="NCBI Taxonomy" id="27376"/>
    <lineage>
        <taxon>Eukaryota</taxon>
        <taxon>Fungi</taxon>
        <taxon>Fungi incertae sedis</taxon>
        <taxon>Mucoromycota</taxon>
        <taxon>Glomeromycotina</taxon>
        <taxon>Glomeromycetes</taxon>
        <taxon>Diversisporales</taxon>
        <taxon>Acaulosporaceae</taxon>
        <taxon>Acaulospora</taxon>
    </lineage>
</organism>
<reference evidence="1" key="1">
    <citation type="submission" date="2021-06" db="EMBL/GenBank/DDBJ databases">
        <authorList>
            <person name="Kallberg Y."/>
            <person name="Tangrot J."/>
            <person name="Rosling A."/>
        </authorList>
    </citation>
    <scope>NUCLEOTIDE SEQUENCE</scope>
    <source>
        <strain evidence="1">CL356</strain>
    </source>
</reference>
<dbReference type="Proteomes" id="UP000789525">
    <property type="component" value="Unassembled WGS sequence"/>
</dbReference>
<gene>
    <name evidence="1" type="ORF">ACOLOM_LOCUS4121</name>
</gene>
<comment type="caution">
    <text evidence="1">The sequence shown here is derived from an EMBL/GenBank/DDBJ whole genome shotgun (WGS) entry which is preliminary data.</text>
</comment>